<dbReference type="EMBL" id="JAJEWP010000003">
    <property type="protein sequence ID" value="MCC2617107.1"/>
    <property type="molecule type" value="Genomic_DNA"/>
</dbReference>
<dbReference type="Gene3D" id="3.40.190.10">
    <property type="entry name" value="Periplasmic binding protein-like II"/>
    <property type="match status" value="2"/>
</dbReference>
<keyword evidence="1" id="KW-0732">Signal</keyword>
<evidence type="ECO:0000256" key="1">
    <source>
        <dbReference type="SAM" id="SignalP"/>
    </source>
</evidence>
<protein>
    <submittedName>
        <fullName evidence="2">Transporter substrate-binding domain-containing protein</fullName>
    </submittedName>
</protein>
<accession>A0ABS8G961</accession>
<sequence>MKSPALLQRGIWLILLVSLLLFALQTSAAPKRADDDGVQKSPALVWGYMHFPPRIYTDKQGKVAGELAVVMKTVLEQGGYTYRVVASPNRRMFHMLNSGSIDLMLIRADANIDKEAFLLSKASFGELVLQVYWLDGQATAVSQISQLSDQSVIVLSGYRYGGLLEDRQQVTGVNTLVVENHQRGFAALKLKRAPYLLDYQKPATIAIDALKLTNVRSYTVSRVTVNLMVRRQLPGAEALLRDLESRYQQHFPDIYTRYNSPPEP</sequence>
<name>A0ABS8G961_9ALTE</name>
<dbReference type="Proteomes" id="UP001520878">
    <property type="component" value="Unassembled WGS sequence"/>
</dbReference>
<dbReference type="SUPFAM" id="SSF53850">
    <property type="entry name" value="Periplasmic binding protein-like II"/>
    <property type="match status" value="1"/>
</dbReference>
<evidence type="ECO:0000313" key="3">
    <source>
        <dbReference type="Proteomes" id="UP001520878"/>
    </source>
</evidence>
<proteinExistence type="predicted"/>
<feature type="chain" id="PRO_5045601088" evidence="1">
    <location>
        <begin position="29"/>
        <end position="264"/>
    </location>
</feature>
<dbReference type="RefSeq" id="WP_229161032.1">
    <property type="nucleotide sequence ID" value="NZ_JAJEWP010000003.1"/>
</dbReference>
<organism evidence="2 3">
    <name type="scientific">Fluctibacter halophilus</name>
    <dbReference type="NCBI Taxonomy" id="226011"/>
    <lineage>
        <taxon>Bacteria</taxon>
        <taxon>Pseudomonadati</taxon>
        <taxon>Pseudomonadota</taxon>
        <taxon>Gammaproteobacteria</taxon>
        <taxon>Alteromonadales</taxon>
        <taxon>Alteromonadaceae</taxon>
        <taxon>Fluctibacter</taxon>
    </lineage>
</organism>
<keyword evidence="3" id="KW-1185">Reference proteome</keyword>
<reference evidence="2 3" key="1">
    <citation type="submission" date="2021-10" db="EMBL/GenBank/DDBJ databases">
        <title>Draft genome of Aestuariibacter halophilus JC2043.</title>
        <authorList>
            <person name="Emsley S.A."/>
            <person name="Pfannmuller K.M."/>
            <person name="Ushijima B."/>
            <person name="Saw J.H."/>
            <person name="Videau P."/>
        </authorList>
    </citation>
    <scope>NUCLEOTIDE SEQUENCE [LARGE SCALE GENOMIC DNA]</scope>
    <source>
        <strain evidence="2 3">JC2043</strain>
    </source>
</reference>
<feature type="signal peptide" evidence="1">
    <location>
        <begin position="1"/>
        <end position="28"/>
    </location>
</feature>
<gene>
    <name evidence="2" type="ORF">LJ739_12715</name>
</gene>
<evidence type="ECO:0000313" key="2">
    <source>
        <dbReference type="EMBL" id="MCC2617107.1"/>
    </source>
</evidence>
<comment type="caution">
    <text evidence="2">The sequence shown here is derived from an EMBL/GenBank/DDBJ whole genome shotgun (WGS) entry which is preliminary data.</text>
</comment>